<comment type="function">
    <text evidence="7">Catalyzes the initial reaction in the xylose utilization pathway by reducing D-xylose into xylitol. Xylose is a major component of hemicelluloses such as xylan. Most fungi utilize D-xylose via three enzymatic reactions, xylose reductase (XR), xylitol dehydrogenase (XDH), and xylulokinase, to form xylulose 5-phosphate, which enters pentose phosphate pathway.</text>
</comment>
<feature type="domain" description="NADP-dependent oxidoreductase" evidence="13">
    <location>
        <begin position="18"/>
        <end position="282"/>
    </location>
</feature>
<comment type="catalytic activity">
    <reaction evidence="8">
        <text>xylitol + NADP(+) = D-xylose + NADPH + H(+)</text>
        <dbReference type="Rhea" id="RHEA:27445"/>
        <dbReference type="ChEBI" id="CHEBI:15378"/>
        <dbReference type="ChEBI" id="CHEBI:17151"/>
        <dbReference type="ChEBI" id="CHEBI:53455"/>
        <dbReference type="ChEBI" id="CHEBI:57783"/>
        <dbReference type="ChEBI" id="CHEBI:58349"/>
        <dbReference type="EC" id="1.1.1.307"/>
    </reaction>
</comment>
<proteinExistence type="inferred from homology"/>
<feature type="site" description="Lowers pKa of active site Tyr" evidence="12">
    <location>
        <position position="76"/>
    </location>
</feature>
<evidence type="ECO:0000256" key="7">
    <source>
        <dbReference type="ARBA" id="ARBA00025065"/>
    </source>
</evidence>
<dbReference type="STRING" id="2070753.A0A3A2ZHE9"/>
<dbReference type="InterPro" id="IPR020471">
    <property type="entry name" value="AKR"/>
</dbReference>
<accession>A0A3A2ZHE9</accession>
<evidence type="ECO:0000313" key="15">
    <source>
        <dbReference type="Proteomes" id="UP000266188"/>
    </source>
</evidence>
<evidence type="ECO:0000256" key="12">
    <source>
        <dbReference type="PIRSR" id="PIRSR000097-3"/>
    </source>
</evidence>
<organism evidence="14 15">
    <name type="scientific">Aspergillus sclerotialis</name>
    <dbReference type="NCBI Taxonomy" id="2070753"/>
    <lineage>
        <taxon>Eukaryota</taxon>
        <taxon>Fungi</taxon>
        <taxon>Dikarya</taxon>
        <taxon>Ascomycota</taxon>
        <taxon>Pezizomycotina</taxon>
        <taxon>Eurotiomycetes</taxon>
        <taxon>Eurotiomycetidae</taxon>
        <taxon>Eurotiales</taxon>
        <taxon>Aspergillaceae</taxon>
        <taxon>Aspergillus</taxon>
        <taxon>Aspergillus subgen. Polypaecilum</taxon>
    </lineage>
</organism>
<evidence type="ECO:0000256" key="11">
    <source>
        <dbReference type="PIRSR" id="PIRSR000097-2"/>
    </source>
</evidence>
<dbReference type="Gene3D" id="3.20.20.100">
    <property type="entry name" value="NADP-dependent oxidoreductase domain"/>
    <property type="match status" value="1"/>
</dbReference>
<evidence type="ECO:0000256" key="9">
    <source>
        <dbReference type="ARBA" id="ARBA00049485"/>
    </source>
</evidence>
<dbReference type="GO" id="GO:0042732">
    <property type="term" value="P:D-xylose metabolic process"/>
    <property type="evidence" value="ECO:0007669"/>
    <property type="project" value="UniProtKB-KW"/>
</dbReference>
<reference evidence="15" key="1">
    <citation type="submission" date="2017-02" db="EMBL/GenBank/DDBJ databases">
        <authorList>
            <person name="Tafer H."/>
            <person name="Lopandic K."/>
        </authorList>
    </citation>
    <scope>NUCLEOTIDE SEQUENCE [LARGE SCALE GENOMIC DNA]</scope>
    <source>
        <strain evidence="15">CBS 366.77</strain>
    </source>
</reference>
<dbReference type="FunFam" id="3.20.20.100:FF:000007">
    <property type="entry name" value="NAD(P)H-dependent D-xylose reductase xyl1"/>
    <property type="match status" value="1"/>
</dbReference>
<comment type="catalytic activity">
    <reaction evidence="9">
        <text>xylitol + NAD(+) = D-xylose + NADH + H(+)</text>
        <dbReference type="Rhea" id="RHEA:27441"/>
        <dbReference type="ChEBI" id="CHEBI:15378"/>
        <dbReference type="ChEBI" id="CHEBI:17151"/>
        <dbReference type="ChEBI" id="CHEBI:53455"/>
        <dbReference type="ChEBI" id="CHEBI:57540"/>
        <dbReference type="ChEBI" id="CHEBI:57945"/>
        <dbReference type="EC" id="1.1.1.307"/>
    </reaction>
</comment>
<dbReference type="InterPro" id="IPR018170">
    <property type="entry name" value="Aldo/ket_reductase_CS"/>
</dbReference>
<feature type="active site" description="Proton donor" evidence="10">
    <location>
        <position position="51"/>
    </location>
</feature>
<evidence type="ECO:0000256" key="6">
    <source>
        <dbReference type="ARBA" id="ARBA00023027"/>
    </source>
</evidence>
<sequence length="323" mass="35742">MALNRHFTLNTGAKIPAVGFGTWQAAPGEVEQAVTIALKAGYRHLDCAAIYRNEREVGLGIKKSGVPRNEIFITTKLWNTKHDPADVEAALDASLADLGLDYVDLYLMHWPVAFVRGPKFFPLDEQGFFRVSDTPVSATWTAMEKLVATGKTKAVGVSNFNIRRLDELLATCKITPAVNQIEAHPYLQQCELFEYCKNKNILVEAYSPLGNNTTGEARTIDDPEVHAVARDLGMDPGQVLVSWGVQRGQVVLPKSVTEKRIVGNFQDKVLPDDAMERLNKLEKAKRYNFPGRWGIDIFDEVGVESALKAAKEAAPVNLKTFTV</sequence>
<evidence type="ECO:0000259" key="13">
    <source>
        <dbReference type="Pfam" id="PF00248"/>
    </source>
</evidence>
<evidence type="ECO:0000256" key="1">
    <source>
        <dbReference type="ARBA" id="ARBA00004722"/>
    </source>
</evidence>
<keyword evidence="15" id="KW-1185">Reference proteome</keyword>
<dbReference type="EMBL" id="MVGC01000164">
    <property type="protein sequence ID" value="RJE22532.1"/>
    <property type="molecule type" value="Genomic_DNA"/>
</dbReference>
<comment type="similarity">
    <text evidence="2">Belongs to the aldo/keto reductase family.</text>
</comment>
<dbReference type="Proteomes" id="UP000266188">
    <property type="component" value="Unassembled WGS sequence"/>
</dbReference>
<evidence type="ECO:0000256" key="2">
    <source>
        <dbReference type="ARBA" id="ARBA00007905"/>
    </source>
</evidence>
<dbReference type="OrthoDB" id="416253at2759"/>
<dbReference type="SUPFAM" id="SSF51430">
    <property type="entry name" value="NAD(P)-linked oxidoreductase"/>
    <property type="match status" value="1"/>
</dbReference>
<dbReference type="PROSITE" id="PS00062">
    <property type="entry name" value="ALDOKETO_REDUCTASE_2"/>
    <property type="match status" value="1"/>
</dbReference>
<dbReference type="AlphaFoldDB" id="A0A3A2ZHE9"/>
<dbReference type="PRINTS" id="PR00069">
    <property type="entry name" value="ALDKETRDTASE"/>
</dbReference>
<dbReference type="EC" id="1.1.1.307" evidence="3"/>
<dbReference type="InterPro" id="IPR023210">
    <property type="entry name" value="NADP_OxRdtase_dom"/>
</dbReference>
<dbReference type="PROSITE" id="PS00798">
    <property type="entry name" value="ALDOKETO_REDUCTASE_1"/>
    <property type="match status" value="1"/>
</dbReference>
<protein>
    <recommendedName>
        <fullName evidence="3">D-xylose reductase [NAD(P)H]</fullName>
        <ecNumber evidence="3">1.1.1.307</ecNumber>
    </recommendedName>
</protein>
<evidence type="ECO:0000256" key="10">
    <source>
        <dbReference type="PIRSR" id="PIRSR000097-1"/>
    </source>
</evidence>
<evidence type="ECO:0000256" key="8">
    <source>
        <dbReference type="ARBA" id="ARBA00047534"/>
    </source>
</evidence>
<evidence type="ECO:0000313" key="14">
    <source>
        <dbReference type="EMBL" id="RJE22532.1"/>
    </source>
</evidence>
<keyword evidence="4" id="KW-0119">Carbohydrate metabolism</keyword>
<dbReference type="GO" id="GO:0016491">
    <property type="term" value="F:oxidoreductase activity"/>
    <property type="evidence" value="ECO:0007669"/>
    <property type="project" value="UniProtKB-KW"/>
</dbReference>
<gene>
    <name evidence="14" type="ORF">PHISCL_05139</name>
</gene>
<evidence type="ECO:0000256" key="4">
    <source>
        <dbReference type="ARBA" id="ARBA00022629"/>
    </source>
</evidence>
<dbReference type="InterPro" id="IPR036812">
    <property type="entry name" value="NAD(P)_OxRdtase_dom_sf"/>
</dbReference>
<keyword evidence="5" id="KW-0560">Oxidoreductase</keyword>
<dbReference type="Pfam" id="PF00248">
    <property type="entry name" value="Aldo_ket_red"/>
    <property type="match status" value="1"/>
</dbReference>
<feature type="binding site" evidence="11">
    <location>
        <position position="109"/>
    </location>
    <ligand>
        <name>substrate</name>
    </ligand>
</feature>
<evidence type="ECO:0000256" key="5">
    <source>
        <dbReference type="ARBA" id="ARBA00023002"/>
    </source>
</evidence>
<keyword evidence="4" id="KW-0859">Xylose metabolism</keyword>
<comment type="caution">
    <text evidence="14">The sequence shown here is derived from an EMBL/GenBank/DDBJ whole genome shotgun (WGS) entry which is preliminary data.</text>
</comment>
<dbReference type="PIRSF" id="PIRSF000097">
    <property type="entry name" value="AKR"/>
    <property type="match status" value="1"/>
</dbReference>
<evidence type="ECO:0000256" key="3">
    <source>
        <dbReference type="ARBA" id="ARBA00012845"/>
    </source>
</evidence>
<keyword evidence="6" id="KW-0520">NAD</keyword>
<dbReference type="PANTHER" id="PTHR11732">
    <property type="entry name" value="ALDO/KETO REDUCTASE"/>
    <property type="match status" value="1"/>
</dbReference>
<comment type="pathway">
    <text evidence="1">Carbohydrate metabolism; D-xylose degradation.</text>
</comment>
<name>A0A3A2ZHE9_9EURO</name>